<dbReference type="SUPFAM" id="SSF53474">
    <property type="entry name" value="alpha/beta-Hydrolases"/>
    <property type="match status" value="1"/>
</dbReference>
<dbReference type="Gene3D" id="3.40.50.1820">
    <property type="entry name" value="alpha/beta hydrolase"/>
    <property type="match status" value="1"/>
</dbReference>
<dbReference type="Pfam" id="PF01738">
    <property type="entry name" value="DLH"/>
    <property type="match status" value="1"/>
</dbReference>
<sequence>MTKLAQDGPPLARRGLMMTGLITGLTLATTRVEAQVIHTDTAGLEAGEARVPVVDGELPAYFARPQGNGPFPIVLVNAEIFGVHEHIKDICRRLAKAGYLAVAPEVYARLADLSKMTDAAVIMRDVISKAPDATLMADLDATLRWATAHGGDSGRVGVTGFCRGGRATWLYAAHNPTLKAAVAWYGQVGGARTEIQPKTVTDIADRISCPLLALYGGKDTSIPVADVQAAVARARAAGRTVDLVIYPDSGHAFLADYRPSYRATDAADGWQRMLAWFRGHGVG</sequence>
<dbReference type="PANTHER" id="PTHR46623:SF6">
    <property type="entry name" value="ALPHA_BETA-HYDROLASES SUPERFAMILY PROTEIN"/>
    <property type="match status" value="1"/>
</dbReference>
<evidence type="ECO:0000313" key="3">
    <source>
        <dbReference type="Proteomes" id="UP000325255"/>
    </source>
</evidence>
<dbReference type="RefSeq" id="WP_150045735.1">
    <property type="nucleotide sequence ID" value="NZ_OW485601.1"/>
</dbReference>
<reference evidence="2 3" key="1">
    <citation type="submission" date="2019-09" db="EMBL/GenBank/DDBJ databases">
        <title>Genome sequence of Rhodovastum atsumiense, a diverse member of the Acetobacteraceae family of non-sulfur purple photosynthetic bacteria.</title>
        <authorList>
            <person name="Meyer T."/>
            <person name="Kyndt J."/>
        </authorList>
    </citation>
    <scope>NUCLEOTIDE SEQUENCE [LARGE SCALE GENOMIC DNA]</scope>
    <source>
        <strain evidence="2 3">DSM 21279</strain>
    </source>
</reference>
<protein>
    <submittedName>
        <fullName evidence="2">Dienelactone hydrolase family protein</fullName>
    </submittedName>
</protein>
<evidence type="ECO:0000313" key="2">
    <source>
        <dbReference type="EMBL" id="KAA5608035.1"/>
    </source>
</evidence>
<comment type="caution">
    <text evidence="2">The sequence shown here is derived from an EMBL/GenBank/DDBJ whole genome shotgun (WGS) entry which is preliminary data.</text>
</comment>
<dbReference type="GO" id="GO:0016787">
    <property type="term" value="F:hydrolase activity"/>
    <property type="evidence" value="ECO:0007669"/>
    <property type="project" value="UniProtKB-KW"/>
</dbReference>
<organism evidence="2 3">
    <name type="scientific">Rhodovastum atsumiense</name>
    <dbReference type="NCBI Taxonomy" id="504468"/>
    <lineage>
        <taxon>Bacteria</taxon>
        <taxon>Pseudomonadati</taxon>
        <taxon>Pseudomonadota</taxon>
        <taxon>Alphaproteobacteria</taxon>
        <taxon>Acetobacterales</taxon>
        <taxon>Acetobacteraceae</taxon>
        <taxon>Rhodovastum</taxon>
    </lineage>
</organism>
<feature type="domain" description="Dienelactone hydrolase" evidence="1">
    <location>
        <begin position="59"/>
        <end position="279"/>
    </location>
</feature>
<keyword evidence="2" id="KW-0378">Hydrolase</keyword>
<dbReference type="AlphaFoldDB" id="A0A5M6IK16"/>
<keyword evidence="3" id="KW-1185">Reference proteome</keyword>
<dbReference type="EMBL" id="VWPK01000113">
    <property type="protein sequence ID" value="KAA5608035.1"/>
    <property type="molecule type" value="Genomic_DNA"/>
</dbReference>
<dbReference type="InterPro" id="IPR029058">
    <property type="entry name" value="AB_hydrolase_fold"/>
</dbReference>
<dbReference type="OrthoDB" id="9771666at2"/>
<dbReference type="PANTHER" id="PTHR46623">
    <property type="entry name" value="CARBOXYMETHYLENEBUTENOLIDASE-RELATED"/>
    <property type="match status" value="1"/>
</dbReference>
<dbReference type="InterPro" id="IPR002925">
    <property type="entry name" value="Dienelactn_hydro"/>
</dbReference>
<dbReference type="InterPro" id="IPR051049">
    <property type="entry name" value="Dienelactone_hydrolase-like"/>
</dbReference>
<dbReference type="Proteomes" id="UP000325255">
    <property type="component" value="Unassembled WGS sequence"/>
</dbReference>
<gene>
    <name evidence="2" type="ORF">F1189_31035</name>
</gene>
<proteinExistence type="predicted"/>
<name>A0A5M6IK16_9PROT</name>
<accession>A0A5M6IK16</accession>
<evidence type="ECO:0000259" key="1">
    <source>
        <dbReference type="Pfam" id="PF01738"/>
    </source>
</evidence>